<evidence type="ECO:0000313" key="1">
    <source>
        <dbReference type="EMBL" id="PCS21909.1"/>
    </source>
</evidence>
<comment type="caution">
    <text evidence="1">The sequence shown here is derived from an EMBL/GenBank/DDBJ whole genome shotgun (WGS) entry which is preliminary data.</text>
</comment>
<reference evidence="2" key="1">
    <citation type="submission" date="2017-04" db="EMBL/GenBank/DDBJ databases">
        <title>Genome evolution of the luminous symbionts of deep sea anglerfish.</title>
        <authorList>
            <person name="Hendry T.A."/>
        </authorList>
    </citation>
    <scope>NUCLEOTIDE SEQUENCE [LARGE SCALE GENOMIC DNA]</scope>
</reference>
<organism evidence="1 2">
    <name type="scientific">Candidatus Enterovibrio escicola</name>
    <dbReference type="NCBI Taxonomy" id="1927127"/>
    <lineage>
        <taxon>Bacteria</taxon>
        <taxon>Pseudomonadati</taxon>
        <taxon>Pseudomonadota</taxon>
        <taxon>Gammaproteobacteria</taxon>
        <taxon>Vibrionales</taxon>
        <taxon>Vibrionaceae</taxon>
        <taxon>Enterovibrio</taxon>
    </lineage>
</organism>
<name>A0A2A5T165_9GAMM</name>
<gene>
    <name evidence="1" type="ORF">BTN49_2374</name>
</gene>
<proteinExistence type="predicted"/>
<dbReference type="AlphaFoldDB" id="A0A2A5T165"/>
<sequence length="58" mass="6809">MINVDDRSLLREWLTNFGSVYIEIKVRSMVHWSGNLQTKEVTLITGMKKNMKPKVMKL</sequence>
<dbReference type="EMBL" id="NBYY01000028">
    <property type="protein sequence ID" value="PCS21909.1"/>
    <property type="molecule type" value="Genomic_DNA"/>
</dbReference>
<evidence type="ECO:0000313" key="2">
    <source>
        <dbReference type="Proteomes" id="UP000219020"/>
    </source>
</evidence>
<keyword evidence="2" id="KW-1185">Reference proteome</keyword>
<accession>A0A2A5T165</accession>
<dbReference type="Proteomes" id="UP000219020">
    <property type="component" value="Unassembled WGS sequence"/>
</dbReference>
<protein>
    <submittedName>
        <fullName evidence="1">Mobile element protein</fullName>
    </submittedName>
</protein>